<dbReference type="Proteomes" id="UP000094569">
    <property type="component" value="Unassembled WGS sequence"/>
</dbReference>
<dbReference type="EMBL" id="JXNT01000005">
    <property type="protein sequence ID" value="ODM19056.1"/>
    <property type="molecule type" value="Genomic_DNA"/>
</dbReference>
<dbReference type="Pfam" id="PF11951">
    <property type="entry name" value="Fungal_trans_2"/>
    <property type="match status" value="1"/>
</dbReference>
<evidence type="ECO:0000313" key="3">
    <source>
        <dbReference type="Proteomes" id="UP000094569"/>
    </source>
</evidence>
<evidence type="ECO:0008006" key="4">
    <source>
        <dbReference type="Google" id="ProtNLM"/>
    </source>
</evidence>
<accession>A0A1E3BF85</accession>
<feature type="region of interest" description="Disordered" evidence="1">
    <location>
        <begin position="22"/>
        <end position="93"/>
    </location>
</feature>
<dbReference type="AlphaFoldDB" id="A0A1E3BF85"/>
<evidence type="ECO:0000256" key="1">
    <source>
        <dbReference type="SAM" id="MobiDB-lite"/>
    </source>
</evidence>
<gene>
    <name evidence="2" type="ORF">SI65_05673</name>
</gene>
<dbReference type="VEuPathDB" id="FungiDB:SI65_05673"/>
<dbReference type="PANTHER" id="PTHR37540">
    <property type="entry name" value="TRANSCRIPTION FACTOR (ACR-2), PUTATIVE-RELATED-RELATED"/>
    <property type="match status" value="1"/>
</dbReference>
<sequence>MAGSPSAENEGSRFTFVLDGHHAGTRNHAMRAHWTERQKARQEKRRQQTTRRVLPILAAQDGPVSSTSPGSQDTNAVPATVQESPTTEQAASVDTPGVSAQLLTGLNHALAATRLDPFDVFPIRLTRLSTHATMMFENIPASNFNPMRDVWFPLDLSNPASFNAIMAHSAAHLAHYYGGMTPTRGTNSSEALKFKADAVQILNHWLSDPEKALSNDAFAAVVRLLTFERYWGTEEEWKIHRNGLQGMIHARGGLHQLHSDWRLELVVGLVSFMSKPSWFESTNDLSEISEHSTRRSILGSSIDLHKMRCLWLISFIQDMRNLMGMSSQLYMGGLSVYPSLYDAVLFIRNDFLIEGEAYKTECHESDYDRLACLFAITIVVQESVSLAYAAQSNEPAILDMSLQTYRHAWEGSIHSLRSFIRNHFLNSYPNGELKIDYVMQMTDIVSHLSLEAHQGIEKCLLNMLCRTWDGKLPFFVDDGGTPDSLLSTVHGY</sequence>
<dbReference type="STRING" id="573508.A0A1E3BF85"/>
<feature type="compositionally biased region" description="Polar residues" evidence="1">
    <location>
        <begin position="63"/>
        <end position="92"/>
    </location>
</feature>
<keyword evidence="3" id="KW-1185">Reference proteome</keyword>
<evidence type="ECO:0000313" key="2">
    <source>
        <dbReference type="EMBL" id="ODM19056.1"/>
    </source>
</evidence>
<dbReference type="PANTHER" id="PTHR37540:SF5">
    <property type="entry name" value="TRANSCRIPTION FACTOR DOMAIN-CONTAINING PROTEIN"/>
    <property type="match status" value="1"/>
</dbReference>
<name>A0A1E3BF85_ASPCR</name>
<dbReference type="InterPro" id="IPR021858">
    <property type="entry name" value="Fun_TF"/>
</dbReference>
<proteinExistence type="predicted"/>
<dbReference type="OrthoDB" id="4159781at2759"/>
<protein>
    <recommendedName>
        <fullName evidence="4">Transcription factor domain-containing protein</fullName>
    </recommendedName>
</protein>
<reference evidence="2 3" key="1">
    <citation type="journal article" date="2016" name="BMC Genomics">
        <title>Comparative genomic and transcriptomic analyses of the Fuzhuan brick tea-fermentation fungus Aspergillus cristatus.</title>
        <authorList>
            <person name="Ge Y."/>
            <person name="Wang Y."/>
            <person name="Liu Y."/>
            <person name="Tan Y."/>
            <person name="Ren X."/>
            <person name="Zhang X."/>
            <person name="Hyde K.D."/>
            <person name="Liu Y."/>
            <person name="Liu Z."/>
        </authorList>
    </citation>
    <scope>NUCLEOTIDE SEQUENCE [LARGE SCALE GENOMIC DNA]</scope>
    <source>
        <strain evidence="2 3">GZAAS20.1005</strain>
    </source>
</reference>
<comment type="caution">
    <text evidence="2">The sequence shown here is derived from an EMBL/GenBank/DDBJ whole genome shotgun (WGS) entry which is preliminary data.</text>
</comment>
<organism evidence="2 3">
    <name type="scientific">Aspergillus cristatus</name>
    <name type="common">Chinese Fuzhuan brick tea-fermentation fungus</name>
    <name type="synonym">Eurotium cristatum</name>
    <dbReference type="NCBI Taxonomy" id="573508"/>
    <lineage>
        <taxon>Eukaryota</taxon>
        <taxon>Fungi</taxon>
        <taxon>Dikarya</taxon>
        <taxon>Ascomycota</taxon>
        <taxon>Pezizomycotina</taxon>
        <taxon>Eurotiomycetes</taxon>
        <taxon>Eurotiomycetidae</taxon>
        <taxon>Eurotiales</taxon>
        <taxon>Aspergillaceae</taxon>
        <taxon>Aspergillus</taxon>
        <taxon>Aspergillus subgen. Aspergillus</taxon>
    </lineage>
</organism>